<reference evidence="9" key="2">
    <citation type="journal article" date="2018" name="ISME J.">
        <title>A dynamic microbial community with high functional redundancy inhabits the cold, oxic subseafloor aquifer.</title>
        <authorList>
            <person name="Tully B.J."/>
            <person name="Wheat C.G."/>
            <person name="Glazer B.T."/>
            <person name="Huber J.A."/>
        </authorList>
    </citation>
    <scope>NUCLEOTIDE SEQUENCE</scope>
    <source>
        <strain evidence="9">NORP83</strain>
    </source>
</reference>
<evidence type="ECO:0000256" key="3">
    <source>
        <dbReference type="ARBA" id="ARBA00022475"/>
    </source>
</evidence>
<evidence type="ECO:0000259" key="8">
    <source>
        <dbReference type="PROSITE" id="PS50928"/>
    </source>
</evidence>
<keyword evidence="4 7" id="KW-0812">Transmembrane</keyword>
<comment type="similarity">
    <text evidence="7">Belongs to the binding-protein-dependent transport system permease family.</text>
</comment>
<dbReference type="PANTHER" id="PTHR32243:SF18">
    <property type="entry name" value="INNER MEMBRANE ABC TRANSPORTER PERMEASE PROTEIN YCJP"/>
    <property type="match status" value="1"/>
</dbReference>
<evidence type="ECO:0000256" key="2">
    <source>
        <dbReference type="ARBA" id="ARBA00022448"/>
    </source>
</evidence>
<feature type="domain" description="ABC transmembrane type-1" evidence="8">
    <location>
        <begin position="69"/>
        <end position="259"/>
    </location>
</feature>
<keyword evidence="5 7" id="KW-1133">Transmembrane helix</keyword>
<comment type="caution">
    <text evidence="9">The sequence shown here is derived from an EMBL/GenBank/DDBJ whole genome shotgun (WGS) entry which is preliminary data.</text>
</comment>
<feature type="transmembrane region" description="Helical" evidence="7">
    <location>
        <begin position="73"/>
        <end position="97"/>
    </location>
</feature>
<evidence type="ECO:0000256" key="7">
    <source>
        <dbReference type="RuleBase" id="RU363032"/>
    </source>
</evidence>
<feature type="transmembrane region" description="Helical" evidence="7">
    <location>
        <begin position="104"/>
        <end position="126"/>
    </location>
</feature>
<dbReference type="GO" id="GO:0005886">
    <property type="term" value="C:plasma membrane"/>
    <property type="evidence" value="ECO:0007669"/>
    <property type="project" value="UniProtKB-SubCell"/>
</dbReference>
<dbReference type="PROSITE" id="PS50928">
    <property type="entry name" value="ABC_TM1"/>
    <property type="match status" value="1"/>
</dbReference>
<dbReference type="InterPro" id="IPR000515">
    <property type="entry name" value="MetI-like"/>
</dbReference>
<name>A0A2A4Z1H4_9PROT</name>
<dbReference type="Gene3D" id="1.10.3720.10">
    <property type="entry name" value="MetI-like"/>
    <property type="match status" value="1"/>
</dbReference>
<keyword evidence="6 7" id="KW-0472">Membrane</keyword>
<feature type="transmembrane region" description="Helical" evidence="7">
    <location>
        <begin position="238"/>
        <end position="259"/>
    </location>
</feature>
<dbReference type="EMBL" id="NVUS01000012">
    <property type="protein sequence ID" value="PCJ00418.1"/>
    <property type="molecule type" value="Genomic_DNA"/>
</dbReference>
<dbReference type="PANTHER" id="PTHR32243">
    <property type="entry name" value="MALTOSE TRANSPORT SYSTEM PERMEASE-RELATED"/>
    <property type="match status" value="1"/>
</dbReference>
<evidence type="ECO:0000256" key="4">
    <source>
        <dbReference type="ARBA" id="ARBA00022692"/>
    </source>
</evidence>
<feature type="transmembrane region" description="Helical" evidence="7">
    <location>
        <begin position="9"/>
        <end position="29"/>
    </location>
</feature>
<dbReference type="AlphaFoldDB" id="A0A2A4Z1H4"/>
<dbReference type="SUPFAM" id="SSF161098">
    <property type="entry name" value="MetI-like"/>
    <property type="match status" value="1"/>
</dbReference>
<dbReference type="InterPro" id="IPR050901">
    <property type="entry name" value="BP-dep_ABC_trans_perm"/>
</dbReference>
<feature type="transmembrane region" description="Helical" evidence="7">
    <location>
        <begin position="138"/>
        <end position="160"/>
    </location>
</feature>
<evidence type="ECO:0000313" key="9">
    <source>
        <dbReference type="EMBL" id="PCJ00418.1"/>
    </source>
</evidence>
<dbReference type="InterPro" id="IPR035906">
    <property type="entry name" value="MetI-like_sf"/>
</dbReference>
<evidence type="ECO:0000256" key="5">
    <source>
        <dbReference type="ARBA" id="ARBA00022989"/>
    </source>
</evidence>
<sequence length="273" mass="30221">MKQNYLKTLLFYVGIAFLLLFFLAPPLWLLSTSLKTPKEAFALPPTLIFTVTWENYEAILNNSKFLRAMVNSIVITGTSTLLAVTMGSLAAYALVFFRVRRKQSIVTFFLSLRVAPAIIFALPLFYLTVSLGIRDSHLVMIAVYTVMNLPIAILLLLTFFEDIPGEIREAALIDGCTEWVCFKTIIAPLVKGGITATAILTLLFSWNEFLLALVLTGQKTQTLPVAITNFLTFQGTDWGSMSAAGMLIMLPMFILGISVQKYLVRGMTLGGIK</sequence>
<evidence type="ECO:0000256" key="1">
    <source>
        <dbReference type="ARBA" id="ARBA00004651"/>
    </source>
</evidence>
<evidence type="ECO:0000256" key="6">
    <source>
        <dbReference type="ARBA" id="ARBA00023136"/>
    </source>
</evidence>
<dbReference type="GO" id="GO:0055085">
    <property type="term" value="P:transmembrane transport"/>
    <property type="evidence" value="ECO:0007669"/>
    <property type="project" value="InterPro"/>
</dbReference>
<feature type="transmembrane region" description="Helical" evidence="7">
    <location>
        <begin position="180"/>
        <end position="206"/>
    </location>
</feature>
<organism evidence="9">
    <name type="scientific">OCS116 cluster bacterium</name>
    <dbReference type="NCBI Taxonomy" id="2030921"/>
    <lineage>
        <taxon>Bacteria</taxon>
        <taxon>Pseudomonadati</taxon>
        <taxon>Pseudomonadota</taxon>
        <taxon>Alphaproteobacteria</taxon>
        <taxon>OCS116 cluster</taxon>
    </lineage>
</organism>
<reference key="1">
    <citation type="submission" date="2017-08" db="EMBL/GenBank/DDBJ databases">
        <title>A dynamic microbial community with high functional redundancy inhabits the cold, oxic subseafloor aquifer.</title>
        <authorList>
            <person name="Tully B.J."/>
            <person name="Wheat C.G."/>
            <person name="Glazer B.T."/>
            <person name="Huber J.A."/>
        </authorList>
    </citation>
    <scope>NUCLEOTIDE SEQUENCE [LARGE SCALE GENOMIC DNA]</scope>
</reference>
<protein>
    <submittedName>
        <fullName evidence="9">Sugar ABC transporter permease</fullName>
    </submittedName>
</protein>
<keyword evidence="2 7" id="KW-0813">Transport</keyword>
<keyword evidence="3" id="KW-1003">Cell membrane</keyword>
<comment type="subcellular location">
    <subcellularLocation>
        <location evidence="1 7">Cell membrane</location>
        <topology evidence="1 7">Multi-pass membrane protein</topology>
    </subcellularLocation>
</comment>
<accession>A0A2A4Z1H4</accession>
<proteinExistence type="inferred from homology"/>
<dbReference type="CDD" id="cd06261">
    <property type="entry name" value="TM_PBP2"/>
    <property type="match status" value="1"/>
</dbReference>
<dbReference type="Pfam" id="PF00528">
    <property type="entry name" value="BPD_transp_1"/>
    <property type="match status" value="1"/>
</dbReference>
<gene>
    <name evidence="9" type="ORF">COB13_10405</name>
</gene>